<dbReference type="Proteomes" id="UP000076632">
    <property type="component" value="Unassembled WGS sequence"/>
</dbReference>
<dbReference type="InParanoid" id="A0A165JEL9"/>
<organism evidence="4 5">
    <name type="scientific">Xylona heveae (strain CBS 132557 / TC161)</name>
    <dbReference type="NCBI Taxonomy" id="1328760"/>
    <lineage>
        <taxon>Eukaryota</taxon>
        <taxon>Fungi</taxon>
        <taxon>Dikarya</taxon>
        <taxon>Ascomycota</taxon>
        <taxon>Pezizomycotina</taxon>
        <taxon>Xylonomycetes</taxon>
        <taxon>Xylonales</taxon>
        <taxon>Xylonaceae</taxon>
        <taxon>Xylona</taxon>
    </lineage>
</organism>
<dbReference type="STRING" id="1328760.A0A165JEL9"/>
<evidence type="ECO:0000256" key="1">
    <source>
        <dbReference type="SAM" id="MobiDB-lite"/>
    </source>
</evidence>
<proteinExistence type="predicted"/>
<name>A0A165JEL9_XYLHT</name>
<feature type="domain" description="DUF7707" evidence="3">
    <location>
        <begin position="22"/>
        <end position="125"/>
    </location>
</feature>
<evidence type="ECO:0000259" key="3">
    <source>
        <dbReference type="Pfam" id="PF24808"/>
    </source>
</evidence>
<feature type="chain" id="PRO_5007860061" description="DUF7707 domain-containing protein" evidence="2">
    <location>
        <begin position="20"/>
        <end position="199"/>
    </location>
</feature>
<dbReference type="EMBL" id="KV407454">
    <property type="protein sequence ID" value="KZF26138.1"/>
    <property type="molecule type" value="Genomic_DNA"/>
</dbReference>
<evidence type="ECO:0000256" key="2">
    <source>
        <dbReference type="SAM" id="SignalP"/>
    </source>
</evidence>
<evidence type="ECO:0000313" key="4">
    <source>
        <dbReference type="EMBL" id="KZF26138.1"/>
    </source>
</evidence>
<evidence type="ECO:0000313" key="5">
    <source>
        <dbReference type="Proteomes" id="UP000076632"/>
    </source>
</evidence>
<gene>
    <name evidence="4" type="ORF">L228DRAFT_264564</name>
</gene>
<protein>
    <recommendedName>
        <fullName evidence="3">DUF7707 domain-containing protein</fullName>
    </recommendedName>
</protein>
<feature type="signal peptide" evidence="2">
    <location>
        <begin position="1"/>
        <end position="19"/>
    </location>
</feature>
<dbReference type="OMA" id="KNPCGAQ"/>
<dbReference type="PANTHER" id="PTHR38118:SF2">
    <property type="entry name" value="CDP-ALCOHOL PHOSPHATIDYLTRANSFERASE PROTEIN"/>
    <property type="match status" value="1"/>
</dbReference>
<dbReference type="GeneID" id="28899733"/>
<dbReference type="AlphaFoldDB" id="A0A165JEL9"/>
<feature type="region of interest" description="Disordered" evidence="1">
    <location>
        <begin position="132"/>
        <end position="167"/>
    </location>
</feature>
<sequence length="199" mass="20286">MYRLLTVVSALALAGAASAQTSIDPNSVPLSTRESWCSSETSTCPLLCLQISNSSDTEENNCQADALTYSCVCSNGASPNASQYSLTLPYFICTEWGNQCVNNCGGNSQCQSDCRTQHPCGAQDPKRVNITTTSSSAAASKTSNAAMDTGTGLGGPAATTTAASGHSKHDSGAAILKIGQAYGLGILTTGIVAGFALLL</sequence>
<reference evidence="4 5" key="1">
    <citation type="journal article" date="2016" name="Fungal Biol.">
        <title>The genome of Xylona heveae provides a window into fungal endophytism.</title>
        <authorList>
            <person name="Gazis R."/>
            <person name="Kuo A."/>
            <person name="Riley R."/>
            <person name="LaButti K."/>
            <person name="Lipzen A."/>
            <person name="Lin J."/>
            <person name="Amirebrahimi M."/>
            <person name="Hesse C.N."/>
            <person name="Spatafora J.W."/>
            <person name="Henrissat B."/>
            <person name="Hainaut M."/>
            <person name="Grigoriev I.V."/>
            <person name="Hibbett D.S."/>
        </authorList>
    </citation>
    <scope>NUCLEOTIDE SEQUENCE [LARGE SCALE GENOMIC DNA]</scope>
    <source>
        <strain evidence="4 5">TC161</strain>
    </source>
</reference>
<dbReference type="OrthoDB" id="2439692at2759"/>
<feature type="compositionally biased region" description="Low complexity" evidence="1">
    <location>
        <begin position="132"/>
        <end position="165"/>
    </location>
</feature>
<accession>A0A165JEL9</accession>
<dbReference type="RefSeq" id="XP_018191693.1">
    <property type="nucleotide sequence ID" value="XM_018334596.1"/>
</dbReference>
<keyword evidence="2" id="KW-0732">Signal</keyword>
<keyword evidence="5" id="KW-1185">Reference proteome</keyword>
<dbReference type="PANTHER" id="PTHR38118">
    <property type="entry name" value="ANCHORED CELL WALL PROTEIN 11-RELATED"/>
    <property type="match status" value="1"/>
</dbReference>
<dbReference type="InterPro" id="IPR056124">
    <property type="entry name" value="DUF7707"/>
</dbReference>
<dbReference type="Pfam" id="PF24808">
    <property type="entry name" value="DUF7707"/>
    <property type="match status" value="1"/>
</dbReference>